<evidence type="ECO:0000313" key="3">
    <source>
        <dbReference type="EMBL" id="KEJ94654.1"/>
    </source>
</evidence>
<dbReference type="SUPFAM" id="SSF52540">
    <property type="entry name" value="P-loop containing nucleoside triphosphate hydrolases"/>
    <property type="match status" value="1"/>
</dbReference>
<gene>
    <name evidence="3" type="ORF">SUH3_05445</name>
</gene>
<sequence>MRLRHLSLDYFGHFTGKAYDFGDGQGASDFHVIYGPNEAGKTTTMEAVLRLLYGFPTRETYDFQHQRKILQVSGTIEAEGTAHQLVRMTGRKGALSDATGAVLPETAVSAHLGGLGLDDYRMLLCLDDETIEKGGEAIAASKGDIGRLLFSAAAGLGDLGAVLDQVGAQADALYRKRASSTKMAALKKELAEVDKAIRDGDVSASAFARLKSELAQAQELEAQLRAERDALSRAQAQVAAQLTALPLVMEYDALAAQIADKADYPATLDITAEALVGVLTEDSRAEADIARLDDEIAGLEARVEGLSLNPDQQQLVQELADLDDLRSRFVTAGRDLPRRRDDLRGFEAQMAEVARQLEAGTEAEGLVLTAVQIQRLEGARDAARTAALAAAAEAREVAALEERLREAEAVLAGQGAEPDSGIGALLDRYAADSLQGAYATARAEVDAAHAALRTALDGLHFKGQDFDAVPTCPLSVQEAQVLAERHAEAMRDRAQAQETAREQRGLAEEANAQIARSTAQVGQIGDAEAQAKRDARDALWAAHRAALSAETAERFAQAMAQSDAVSDARLAHARALADLRAAELAQTRAETRAAQAGQVAEDAQNRIDAAARAAAEAAAGAGVQGVMTPADLALWVAAQAVARAAEQKLKRCAEAHRATLDKAAGLAAELAPLIDLEAPEFATLIDAARRRAAQERGAAEAVAQAGRARDVCAQDLKARTETLQALTQEKEACVRAWKEGVRAALGGRVQPEVLEATLEPLRTLATLDDQRAGMAERIAKLEADQAQFTALMAGLGQRHGVEGDDAGAIFEALRKRAEQATAAGTLHTSLTQALDQARAGRKAAQDSRAGIARKVAVWADAFPPHVATGTLSDLRAAVQDATTVIAARARMAALDTQVRLALSVDRLDEARALLRDSTSAGLEAERATLETESASLTARLEAAIAARANAQAALTAITGDTDIAQLTERRATLELELEDCALTYLELRMGQRLAEEALRRYRDSHRSGMMQATETAFCTLTGGAYTRLGTQPGANGAETLLAIDAAGTSKQAQDLSKGTRFQLYLALRAAAYQQLVDTGVSLPFLCDDIFETFDEDRTAAACLMMEDIGRRGQAIYLTHHRHVVEIAKQVCTVPPTIHMIG</sequence>
<dbReference type="OrthoDB" id="9764467at2"/>
<protein>
    <recommendedName>
        <fullName evidence="2">YhaN AAA domain-containing protein</fullName>
    </recommendedName>
</protein>
<dbReference type="InterPro" id="IPR038734">
    <property type="entry name" value="YhaN_AAA"/>
</dbReference>
<evidence type="ECO:0000256" key="1">
    <source>
        <dbReference type="SAM" id="Coils"/>
    </source>
</evidence>
<dbReference type="PANTHER" id="PTHR41259">
    <property type="entry name" value="DOUBLE-STRAND BREAK REPAIR RAD50 ATPASE, PUTATIVE-RELATED"/>
    <property type="match status" value="1"/>
</dbReference>
<feature type="coiled-coil region" evidence="1">
    <location>
        <begin position="207"/>
        <end position="237"/>
    </location>
</feature>
<feature type="domain" description="YhaN AAA" evidence="2">
    <location>
        <begin position="1"/>
        <end position="206"/>
    </location>
</feature>
<dbReference type="InterPro" id="IPR027417">
    <property type="entry name" value="P-loop_NTPase"/>
</dbReference>
<reference evidence="3 4" key="1">
    <citation type="submission" date="2014-01" db="EMBL/GenBank/DDBJ databases">
        <title>Sulfitobacter sp. H3 (MCCC 1A00686) Genome Sequencing.</title>
        <authorList>
            <person name="Lai Q."/>
            <person name="Hong Z."/>
        </authorList>
    </citation>
    <scope>NUCLEOTIDE SEQUENCE [LARGE SCALE GENOMIC DNA]</scope>
    <source>
        <strain evidence="3 4">H3</strain>
    </source>
</reference>
<evidence type="ECO:0000259" key="2">
    <source>
        <dbReference type="Pfam" id="PF13514"/>
    </source>
</evidence>
<keyword evidence="1" id="KW-0175">Coiled coil</keyword>
<keyword evidence="4" id="KW-1185">Reference proteome</keyword>
<name>A0A073IY48_9RHOB</name>
<dbReference type="Pfam" id="PF13514">
    <property type="entry name" value="AAA_27"/>
    <property type="match status" value="1"/>
</dbReference>
<dbReference type="Gene3D" id="3.40.50.300">
    <property type="entry name" value="P-loop containing nucleotide triphosphate hydrolases"/>
    <property type="match status" value="2"/>
</dbReference>
<dbReference type="Proteomes" id="UP000027746">
    <property type="component" value="Unassembled WGS sequence"/>
</dbReference>
<dbReference type="AlphaFoldDB" id="A0A073IY48"/>
<organism evidence="3 4">
    <name type="scientific">Pseudosulfitobacter pseudonitzschiae</name>
    <dbReference type="NCBI Taxonomy" id="1402135"/>
    <lineage>
        <taxon>Bacteria</taxon>
        <taxon>Pseudomonadati</taxon>
        <taxon>Pseudomonadota</taxon>
        <taxon>Alphaproteobacteria</taxon>
        <taxon>Rhodobacterales</taxon>
        <taxon>Roseobacteraceae</taxon>
        <taxon>Pseudosulfitobacter</taxon>
    </lineage>
</organism>
<comment type="caution">
    <text evidence="3">The sequence shown here is derived from an EMBL/GenBank/DDBJ whole genome shotgun (WGS) entry which is preliminary data.</text>
</comment>
<feature type="coiled-coil region" evidence="1">
    <location>
        <begin position="479"/>
        <end position="513"/>
    </location>
</feature>
<dbReference type="PANTHER" id="PTHR41259:SF1">
    <property type="entry name" value="DOUBLE-STRAND BREAK REPAIR RAD50 ATPASE, PUTATIVE-RELATED"/>
    <property type="match status" value="1"/>
</dbReference>
<dbReference type="EMBL" id="JAMD01000011">
    <property type="protein sequence ID" value="KEJ94654.1"/>
    <property type="molecule type" value="Genomic_DNA"/>
</dbReference>
<proteinExistence type="predicted"/>
<dbReference type="GeneID" id="68871907"/>
<feature type="coiled-coil region" evidence="1">
    <location>
        <begin position="390"/>
        <end position="417"/>
    </location>
</feature>
<evidence type="ECO:0000313" key="4">
    <source>
        <dbReference type="Proteomes" id="UP000027746"/>
    </source>
</evidence>
<dbReference type="RefSeq" id="WP_037929034.1">
    <property type="nucleotide sequence ID" value="NZ_CP054600.1"/>
</dbReference>
<accession>A0A073IY48</accession>
<feature type="coiled-coil region" evidence="1">
    <location>
        <begin position="282"/>
        <end position="309"/>
    </location>
</feature>